<evidence type="ECO:0000259" key="9">
    <source>
        <dbReference type="PROSITE" id="PS50004"/>
    </source>
</evidence>
<evidence type="ECO:0000256" key="8">
    <source>
        <dbReference type="SAM" id="MobiDB-lite"/>
    </source>
</evidence>
<evidence type="ECO:0000256" key="7">
    <source>
        <dbReference type="ARBA" id="ARBA00022753"/>
    </source>
</evidence>
<dbReference type="InterPro" id="IPR010439">
    <property type="entry name" value="MUN_dom"/>
</dbReference>
<gene>
    <name evidence="12" type="ORF">C0Q70_01954</name>
</gene>
<dbReference type="InterPro" id="IPR035892">
    <property type="entry name" value="C2_domain_sf"/>
</dbReference>
<feature type="domain" description="MHD1" evidence="10">
    <location>
        <begin position="647"/>
        <end position="768"/>
    </location>
</feature>
<keyword evidence="13" id="KW-1185">Reference proteome</keyword>
<proteinExistence type="inferred from homology"/>
<evidence type="ECO:0000313" key="12">
    <source>
        <dbReference type="EMBL" id="PVD39324.1"/>
    </source>
</evidence>
<reference evidence="12 13" key="1">
    <citation type="submission" date="2018-04" db="EMBL/GenBank/DDBJ databases">
        <title>The genome of golden apple snail Pomacea canaliculata provides insight into stress tolerance and invasive adaptation.</title>
        <authorList>
            <person name="Liu C."/>
            <person name="Liu B."/>
            <person name="Ren Y."/>
            <person name="Zhang Y."/>
            <person name="Wang H."/>
            <person name="Li S."/>
            <person name="Jiang F."/>
            <person name="Yin L."/>
            <person name="Zhang G."/>
            <person name="Qian W."/>
            <person name="Fan W."/>
        </authorList>
    </citation>
    <scope>NUCLEOTIDE SEQUENCE [LARGE SCALE GENOMIC DNA]</scope>
    <source>
        <strain evidence="12">SZHN2017</strain>
        <tissue evidence="12">Muscle</tissue>
    </source>
</reference>
<feature type="compositionally biased region" description="Basic residues" evidence="8">
    <location>
        <begin position="201"/>
        <end position="211"/>
    </location>
</feature>
<dbReference type="Pfam" id="PF00168">
    <property type="entry name" value="C2"/>
    <property type="match status" value="3"/>
</dbReference>
<evidence type="ECO:0008006" key="14">
    <source>
        <dbReference type="Google" id="ProtNLM"/>
    </source>
</evidence>
<evidence type="ECO:0000259" key="10">
    <source>
        <dbReference type="PROSITE" id="PS51258"/>
    </source>
</evidence>
<feature type="compositionally biased region" description="Basic and acidic residues" evidence="8">
    <location>
        <begin position="184"/>
        <end position="200"/>
    </location>
</feature>
<feature type="domain" description="C2" evidence="9">
    <location>
        <begin position="117"/>
        <end position="330"/>
    </location>
</feature>
<organism evidence="12 13">
    <name type="scientific">Pomacea canaliculata</name>
    <name type="common">Golden apple snail</name>
    <dbReference type="NCBI Taxonomy" id="400727"/>
    <lineage>
        <taxon>Eukaryota</taxon>
        <taxon>Metazoa</taxon>
        <taxon>Spiralia</taxon>
        <taxon>Lophotrochozoa</taxon>
        <taxon>Mollusca</taxon>
        <taxon>Gastropoda</taxon>
        <taxon>Caenogastropoda</taxon>
        <taxon>Architaenioglossa</taxon>
        <taxon>Ampullarioidea</taxon>
        <taxon>Ampullariidae</taxon>
        <taxon>Pomacea</taxon>
    </lineage>
</organism>
<dbReference type="GO" id="GO:0005770">
    <property type="term" value="C:late endosome"/>
    <property type="evidence" value="ECO:0007669"/>
    <property type="project" value="UniProtKB-SubCell"/>
</dbReference>
<keyword evidence="7" id="KW-0967">Endosome</keyword>
<comment type="subcellular location">
    <subcellularLocation>
        <location evidence="2">Cytoplasm</location>
    </subcellularLocation>
    <subcellularLocation>
        <location evidence="3">Late endosome</location>
    </subcellularLocation>
    <subcellularLocation>
        <location evidence="1">Recycling endosome</location>
    </subcellularLocation>
</comment>
<keyword evidence="6" id="KW-0963">Cytoplasm</keyword>
<dbReference type="InterPro" id="IPR052095">
    <property type="entry name" value="UNC-13_domain"/>
</dbReference>
<keyword evidence="5" id="KW-0268">Exocytosis</keyword>
<accession>A0A2T7Q0X1</accession>
<dbReference type="PROSITE" id="PS51258">
    <property type="entry name" value="MHD1"/>
    <property type="match status" value="1"/>
</dbReference>
<dbReference type="SUPFAM" id="SSF49562">
    <property type="entry name" value="C2 domain (Calcium/lipid-binding domain, CaLB)"/>
    <property type="match status" value="2"/>
</dbReference>
<feature type="domain" description="MHD2" evidence="11">
    <location>
        <begin position="882"/>
        <end position="998"/>
    </location>
</feature>
<evidence type="ECO:0000256" key="3">
    <source>
        <dbReference type="ARBA" id="ARBA00004603"/>
    </source>
</evidence>
<dbReference type="SMART" id="SM00239">
    <property type="entry name" value="C2"/>
    <property type="match status" value="2"/>
</dbReference>
<evidence type="ECO:0000313" key="13">
    <source>
        <dbReference type="Proteomes" id="UP000245119"/>
    </source>
</evidence>
<dbReference type="InterPro" id="IPR014770">
    <property type="entry name" value="Munc13_1"/>
</dbReference>
<dbReference type="GO" id="GO:0055037">
    <property type="term" value="C:recycling endosome"/>
    <property type="evidence" value="ECO:0007669"/>
    <property type="project" value="UniProtKB-SubCell"/>
</dbReference>
<protein>
    <recommendedName>
        <fullName evidence="14">BAI1-associated protein 3</fullName>
    </recommendedName>
</protein>
<feature type="domain" description="C2" evidence="9">
    <location>
        <begin position="977"/>
        <end position="1102"/>
    </location>
</feature>
<dbReference type="PROSITE" id="PS50004">
    <property type="entry name" value="C2"/>
    <property type="match status" value="2"/>
</dbReference>
<dbReference type="InterPro" id="IPR000008">
    <property type="entry name" value="C2_dom"/>
</dbReference>
<dbReference type="Gene3D" id="1.20.58.1100">
    <property type="match status" value="1"/>
</dbReference>
<dbReference type="Proteomes" id="UP000245119">
    <property type="component" value="Linkage Group LG1"/>
</dbReference>
<evidence type="ECO:0000256" key="1">
    <source>
        <dbReference type="ARBA" id="ARBA00004172"/>
    </source>
</evidence>
<dbReference type="EMBL" id="PZQS01000001">
    <property type="protein sequence ID" value="PVD39324.1"/>
    <property type="molecule type" value="Genomic_DNA"/>
</dbReference>
<dbReference type="GO" id="GO:0006887">
    <property type="term" value="P:exocytosis"/>
    <property type="evidence" value="ECO:0007669"/>
    <property type="project" value="UniProtKB-KW"/>
</dbReference>
<dbReference type="OrthoDB" id="7976202at2759"/>
<comment type="similarity">
    <text evidence="4">Belongs to the unc-13 family.</text>
</comment>
<dbReference type="PANTHER" id="PTHR45999:SF4">
    <property type="entry name" value="UNC-13-4A, ISOFORM B"/>
    <property type="match status" value="1"/>
</dbReference>
<evidence type="ECO:0000256" key="6">
    <source>
        <dbReference type="ARBA" id="ARBA00022490"/>
    </source>
</evidence>
<dbReference type="CDD" id="cd04009">
    <property type="entry name" value="C2B_Munc13-like"/>
    <property type="match status" value="1"/>
</dbReference>
<dbReference type="CDD" id="cd08676">
    <property type="entry name" value="C2A_Munc13-like"/>
    <property type="match status" value="1"/>
</dbReference>
<dbReference type="InterPro" id="IPR014772">
    <property type="entry name" value="Munc13_dom-2"/>
</dbReference>
<name>A0A2T7Q0X1_POMCA</name>
<dbReference type="Gene3D" id="2.60.40.150">
    <property type="entry name" value="C2 domain"/>
    <property type="match status" value="2"/>
</dbReference>
<evidence type="ECO:0000256" key="2">
    <source>
        <dbReference type="ARBA" id="ARBA00004496"/>
    </source>
</evidence>
<evidence type="ECO:0000256" key="5">
    <source>
        <dbReference type="ARBA" id="ARBA00022483"/>
    </source>
</evidence>
<feature type="region of interest" description="Disordered" evidence="8">
    <location>
        <begin position="166"/>
        <end position="211"/>
    </location>
</feature>
<dbReference type="AlphaFoldDB" id="A0A2T7Q0X1"/>
<dbReference type="GO" id="GO:0099503">
    <property type="term" value="C:secretory vesicle"/>
    <property type="evidence" value="ECO:0007669"/>
    <property type="project" value="TreeGrafter"/>
</dbReference>
<evidence type="ECO:0000256" key="4">
    <source>
        <dbReference type="ARBA" id="ARBA00005823"/>
    </source>
</evidence>
<evidence type="ECO:0000259" key="11">
    <source>
        <dbReference type="PROSITE" id="PS51259"/>
    </source>
</evidence>
<dbReference type="Gene3D" id="1.10.357.50">
    <property type="match status" value="1"/>
</dbReference>
<dbReference type="PROSITE" id="PS51259">
    <property type="entry name" value="MHD2"/>
    <property type="match status" value="1"/>
</dbReference>
<sequence>MLKILKSYCNRSSVPAYRVQESDGSFFENYTALAWRQENKRLRAASEGEKDADKPPPLEIQFAAKPKVHRLSKKEFEMLYIEVLYTVKHKIGATSGSHSPYQQDLFQYAKEAFRVTPEDHARLLAKATEEKPPIVVLNVTVIEAAGLEAKDADGYSDPYCMLGIMPGRSSQDNDSGGVFSSDEEPQRTKDKEREKAEKDRHGAKRFSLHRKKDRTSQVIRGQLPARLIRTTKVKPNTLNPVWKERFRFDLDDVSCDTLHLDIWDHDDESSVVEAAKKLNEVSSFKGLGRYFKQVAQSARSKNSGASMDDFLGCVNISLDDIPSTGIDKWHKLEGRTSRSNIQGEIHLRLCLATREDRGIAEDDNWTDVRQHEDLTCIFVEHELQKFSDLSFKWNGELPQEARTILHQHAIQGDITEVQQAVCRWLAYSRKHMEHPLNYDLLLGLLTDLQRLWDPECLSREEEESLAESFQNFSEYSLSLTRKIREIFPTTNSTAFARLEGMLRVLATIYSSKVFRQCCPFHKELHSEVLAIVKKGNQEWYERINGSCRSLQKKEEDCLQTLIDLINHVNMEVYRAYHFYNKLFEQYTHVHYFGVVYKQLEKLVSSSPGCVSGMSETLMHEQSCIKHHCDHEPSELGASATTISTSLFELYMCLQEFASYSKHLSSGDAPSLTVTRYYEWFRFAVSRWLHIAQHRAERRIRKAVELEKVAQADAAVKYSTSAVDVCCCFTQITEFWKQLAWPDKEGSYPFVYKIVEDLCNCAKLYADLVHAKLMDHGYYDDEGQFDVTEELCITINNIEQVRRSLKHLPTILDISEIQQAMELASSPQAQASNTSLHAVLKSADEEMIRKIRQVVDRVADKMRPDIKKDVFHLNWAPESLPADEAIGDLLEYLDSNLLTLNNNLLKTNFHRILASIWQEVLEEFREVMDTEEMRPPSCYQRMFEALGLLVDFFHANGKGLEMDDMVIDEFEQMTSTTEYGLLNVRVVYKYESHTLLVEVLSAKDLIPLDANGFSDPYVLVALCPEHVFPNKSVQSTKIIKKTLNPTFDESFEFNVLPNQCQHHGATLMFTVMDHDLVFQNDFGGEAFLALSEVPGINGEEVSGFDALHVTSLPLIHPKVAEYGALAILKKRSWDAEAQEFVKKRCKIEDLAT</sequence>
<dbReference type="PANTHER" id="PTHR45999">
    <property type="entry name" value="UNC-13-4A, ISOFORM B"/>
    <property type="match status" value="1"/>
</dbReference>
<comment type="caution">
    <text evidence="12">The sequence shown here is derived from an EMBL/GenBank/DDBJ whole genome shotgun (WGS) entry which is preliminary data.</text>
</comment>
<dbReference type="Pfam" id="PF06292">
    <property type="entry name" value="MUN"/>
    <property type="match status" value="1"/>
</dbReference>